<feature type="chain" id="PRO_5031566560" description="DUF3558 domain-containing protein" evidence="1">
    <location>
        <begin position="23"/>
        <end position="174"/>
    </location>
</feature>
<dbReference type="AlphaFoldDB" id="A0A7Z1AE98"/>
<sequence length="174" mass="18790">MIILRYQISIVIGLLLSLIAGCSDEQTSPVAQNQISVTPPVNTQQPVQQAFDPCALISHTNMEEIVGTSVTTPSASVDRLGNVMYLNCSSDDIHINIESWGDASKAAASYDFSSKHPSIEGLGDKARNTQPLGEVDVLYGSYIISVDLFLGLNRKDELDAAQEIARVVLENLPD</sequence>
<feature type="signal peptide" evidence="1">
    <location>
        <begin position="1"/>
        <end position="22"/>
    </location>
</feature>
<keyword evidence="3" id="KW-1185">Reference proteome</keyword>
<evidence type="ECO:0000313" key="3">
    <source>
        <dbReference type="Proteomes" id="UP000094769"/>
    </source>
</evidence>
<reference evidence="2 3" key="1">
    <citation type="submission" date="2016-06" db="EMBL/GenBank/DDBJ databases">
        <title>Genome sequence of endosymbiont of Candidatus Endolucinida thiodiazotropha.</title>
        <authorList>
            <person name="Poehlein A."/>
            <person name="Koenig S."/>
            <person name="Heiden S.E."/>
            <person name="Thuermer A."/>
            <person name="Voget S."/>
            <person name="Daniel R."/>
            <person name="Markert S."/>
            <person name="Gros O."/>
            <person name="Schweder T."/>
        </authorList>
    </citation>
    <scope>NUCLEOTIDE SEQUENCE [LARGE SCALE GENOMIC DNA]</scope>
    <source>
        <strain evidence="2 3">COS</strain>
    </source>
</reference>
<name>A0A7Z1AE98_9GAMM</name>
<dbReference type="EMBL" id="MARB01000017">
    <property type="protein sequence ID" value="ODJ86785.1"/>
    <property type="molecule type" value="Genomic_DNA"/>
</dbReference>
<evidence type="ECO:0000313" key="2">
    <source>
        <dbReference type="EMBL" id="ODJ86785.1"/>
    </source>
</evidence>
<keyword evidence="1" id="KW-0732">Signal</keyword>
<organism evidence="2 3">
    <name type="scientific">Candidatus Thiodiazotropha endolucinida</name>
    <dbReference type="NCBI Taxonomy" id="1655433"/>
    <lineage>
        <taxon>Bacteria</taxon>
        <taxon>Pseudomonadati</taxon>
        <taxon>Pseudomonadota</taxon>
        <taxon>Gammaproteobacteria</taxon>
        <taxon>Chromatiales</taxon>
        <taxon>Sedimenticolaceae</taxon>
        <taxon>Candidatus Thiodiazotropha</taxon>
    </lineage>
</organism>
<comment type="caution">
    <text evidence="2">The sequence shown here is derived from an EMBL/GenBank/DDBJ whole genome shotgun (WGS) entry which is preliminary data.</text>
</comment>
<proteinExistence type="predicted"/>
<dbReference type="Proteomes" id="UP000094769">
    <property type="component" value="Unassembled WGS sequence"/>
</dbReference>
<accession>A0A7Z1AE98</accession>
<gene>
    <name evidence="2" type="ORF">CODIS_29280</name>
</gene>
<evidence type="ECO:0008006" key="4">
    <source>
        <dbReference type="Google" id="ProtNLM"/>
    </source>
</evidence>
<evidence type="ECO:0000256" key="1">
    <source>
        <dbReference type="SAM" id="SignalP"/>
    </source>
</evidence>
<dbReference type="PROSITE" id="PS51257">
    <property type="entry name" value="PROKAR_LIPOPROTEIN"/>
    <property type="match status" value="1"/>
</dbReference>
<protein>
    <recommendedName>
        <fullName evidence="4">DUF3558 domain-containing protein</fullName>
    </recommendedName>
</protein>